<dbReference type="PANTHER" id="PTHR22911:SF137">
    <property type="entry name" value="SOLUTE CARRIER FAMILY 35 MEMBER G2-RELATED"/>
    <property type="match status" value="1"/>
</dbReference>
<feature type="transmembrane region" description="Helical" evidence="3">
    <location>
        <begin position="37"/>
        <end position="60"/>
    </location>
</feature>
<feature type="transmembrane region" description="Helical" evidence="3">
    <location>
        <begin position="72"/>
        <end position="90"/>
    </location>
</feature>
<organism evidence="5 6">
    <name type="scientific">Rubrobacter xylanophilus</name>
    <dbReference type="NCBI Taxonomy" id="49319"/>
    <lineage>
        <taxon>Bacteria</taxon>
        <taxon>Bacillati</taxon>
        <taxon>Actinomycetota</taxon>
        <taxon>Rubrobacteria</taxon>
        <taxon>Rubrobacterales</taxon>
        <taxon>Rubrobacteraceae</taxon>
        <taxon>Rubrobacter</taxon>
    </lineage>
</organism>
<feature type="transmembrane region" description="Helical" evidence="3">
    <location>
        <begin position="178"/>
        <end position="200"/>
    </location>
</feature>
<evidence type="ECO:0000256" key="1">
    <source>
        <dbReference type="ARBA" id="ARBA00007362"/>
    </source>
</evidence>
<proteinExistence type="inferred from homology"/>
<dbReference type="InterPro" id="IPR037185">
    <property type="entry name" value="EmrE-like"/>
</dbReference>
<dbReference type="PANTHER" id="PTHR22911">
    <property type="entry name" value="ACYL-MALONYL CONDENSING ENZYME-RELATED"/>
    <property type="match status" value="1"/>
</dbReference>
<keyword evidence="3" id="KW-0472">Membrane</keyword>
<accession>A0A510HPK2</accession>
<dbReference type="Gene3D" id="1.10.3730.20">
    <property type="match status" value="1"/>
</dbReference>
<evidence type="ECO:0000313" key="6">
    <source>
        <dbReference type="Proteomes" id="UP000318065"/>
    </source>
</evidence>
<feature type="transmembrane region" description="Helical" evidence="3">
    <location>
        <begin position="274"/>
        <end position="295"/>
    </location>
</feature>
<keyword evidence="6" id="KW-1185">Reference proteome</keyword>
<sequence>MALLTHMGELLAILALTMFSTNIILTKVASAKVAVGLGFLVAVIVNVLFASLLMAVQVAVRQEPLQVDLSALLLFALAGFFSTYLGRWFFYDSVVRLGPSRASAFQASNPMFTVLIAWLVLGETLTRTDVAAAAAILLGLSLASYRPPERGSGSPGRPFEKASGKEKTRSTLSHGVRLIVRSGVFLALFGALSYAVSNVLRGLAIRDWNEPVLGVLVGAVTGLVASLLLSSEARGFLSKLRRADHRSLHLYVISGILTVLAQGCMIAAMRYSPVSIVTLITLSTPVLVTPLGYFLLQNRERLVPRTVLGSILVLSGIAAILLT</sequence>
<feature type="transmembrane region" description="Helical" evidence="3">
    <location>
        <begin position="212"/>
        <end position="229"/>
    </location>
</feature>
<dbReference type="InterPro" id="IPR000620">
    <property type="entry name" value="EamA_dom"/>
</dbReference>
<comment type="similarity">
    <text evidence="1">Belongs to the EamA transporter family.</text>
</comment>
<keyword evidence="3" id="KW-1133">Transmembrane helix</keyword>
<feature type="region of interest" description="Disordered" evidence="2">
    <location>
        <begin position="147"/>
        <end position="168"/>
    </location>
</feature>
<protein>
    <recommendedName>
        <fullName evidence="4">EamA domain-containing protein</fullName>
    </recommendedName>
</protein>
<dbReference type="SUPFAM" id="SSF103481">
    <property type="entry name" value="Multidrug resistance efflux transporter EmrE"/>
    <property type="match status" value="2"/>
</dbReference>
<dbReference type="Proteomes" id="UP000318065">
    <property type="component" value="Chromosome"/>
</dbReference>
<feature type="compositionally biased region" description="Basic and acidic residues" evidence="2">
    <location>
        <begin position="158"/>
        <end position="168"/>
    </location>
</feature>
<dbReference type="EMBL" id="AP019791">
    <property type="protein sequence ID" value="BBL80727.1"/>
    <property type="molecule type" value="Genomic_DNA"/>
</dbReference>
<evidence type="ECO:0000313" key="5">
    <source>
        <dbReference type="EMBL" id="BBL80727.1"/>
    </source>
</evidence>
<feature type="compositionally biased region" description="Low complexity" evidence="2">
    <location>
        <begin position="147"/>
        <end position="157"/>
    </location>
</feature>
<dbReference type="AlphaFoldDB" id="A0A510HPK2"/>
<evidence type="ECO:0000259" key="4">
    <source>
        <dbReference type="Pfam" id="PF00892"/>
    </source>
</evidence>
<feature type="transmembrane region" description="Helical" evidence="3">
    <location>
        <begin position="250"/>
        <end position="268"/>
    </location>
</feature>
<feature type="domain" description="EamA" evidence="4">
    <location>
        <begin position="7"/>
        <end position="144"/>
    </location>
</feature>
<dbReference type="Pfam" id="PF00892">
    <property type="entry name" value="EamA"/>
    <property type="match status" value="2"/>
</dbReference>
<keyword evidence="3" id="KW-0812">Transmembrane</keyword>
<dbReference type="GO" id="GO:0016020">
    <property type="term" value="C:membrane"/>
    <property type="evidence" value="ECO:0007669"/>
    <property type="project" value="InterPro"/>
</dbReference>
<dbReference type="OrthoDB" id="6707571at2"/>
<feature type="transmembrane region" description="Helical" evidence="3">
    <location>
        <begin position="6"/>
        <end position="25"/>
    </location>
</feature>
<feature type="transmembrane region" description="Helical" evidence="3">
    <location>
        <begin position="302"/>
        <end position="322"/>
    </location>
</feature>
<gene>
    <name evidence="5" type="ORF">RxyAA322_25810</name>
</gene>
<evidence type="ECO:0000256" key="2">
    <source>
        <dbReference type="SAM" id="MobiDB-lite"/>
    </source>
</evidence>
<feature type="domain" description="EamA" evidence="4">
    <location>
        <begin position="182"/>
        <end position="321"/>
    </location>
</feature>
<reference evidence="5" key="1">
    <citation type="journal article" date="2019" name="Microbiol. Resour. Announc.">
        <title>Complete Genome Sequence of Rubrobacter xylanophilus Strain AA3-22, Isolated from Arima Onsen in Japan.</title>
        <authorList>
            <person name="Tomariguchi N."/>
            <person name="Miyazaki K."/>
        </authorList>
    </citation>
    <scope>NUCLEOTIDE SEQUENCE [LARGE SCALE GENOMIC DNA]</scope>
    <source>
        <strain evidence="5">AA3-22</strain>
    </source>
</reference>
<evidence type="ECO:0000256" key="3">
    <source>
        <dbReference type="SAM" id="Phobius"/>
    </source>
</evidence>
<name>A0A510HPK2_9ACTN</name>